<comment type="similarity">
    <text evidence="1">Belongs to the APC1 family.</text>
</comment>
<gene>
    <name evidence="6" type="ORF">OKIOD_LOCUS12431</name>
</gene>
<feature type="compositionally biased region" description="Low complexity" evidence="5">
    <location>
        <begin position="252"/>
        <end position="262"/>
    </location>
</feature>
<evidence type="ECO:0000256" key="5">
    <source>
        <dbReference type="SAM" id="MobiDB-lite"/>
    </source>
</evidence>
<reference evidence="6 7" key="1">
    <citation type="submission" date="2021-04" db="EMBL/GenBank/DDBJ databases">
        <authorList>
            <person name="Bliznina A."/>
        </authorList>
    </citation>
    <scope>NUCLEOTIDE SEQUENCE [LARGE SCALE GENOMIC DNA]</scope>
</reference>
<evidence type="ECO:0000256" key="1">
    <source>
        <dbReference type="ARBA" id="ARBA00010547"/>
    </source>
</evidence>
<keyword evidence="7" id="KW-1185">Reference proteome</keyword>
<organism evidence="6 7">
    <name type="scientific">Oikopleura dioica</name>
    <name type="common">Tunicate</name>
    <dbReference type="NCBI Taxonomy" id="34765"/>
    <lineage>
        <taxon>Eukaryota</taxon>
        <taxon>Metazoa</taxon>
        <taxon>Chordata</taxon>
        <taxon>Tunicata</taxon>
        <taxon>Appendicularia</taxon>
        <taxon>Copelata</taxon>
        <taxon>Oikopleuridae</taxon>
        <taxon>Oikopleura</taxon>
    </lineage>
</organism>
<evidence type="ECO:0000313" key="7">
    <source>
        <dbReference type="Proteomes" id="UP001158576"/>
    </source>
</evidence>
<dbReference type="PANTHER" id="PTHR12827:SF3">
    <property type="entry name" value="ANAPHASE-PROMOTING COMPLEX SUBUNIT 1"/>
    <property type="match status" value="1"/>
</dbReference>
<dbReference type="EMBL" id="OU015566">
    <property type="protein sequence ID" value="CAG5108168.1"/>
    <property type="molecule type" value="Genomic_DNA"/>
</dbReference>
<dbReference type="PANTHER" id="PTHR12827">
    <property type="entry name" value="MEIOTIC CHECKPOINT REGULATOR TSG24 FAMILY MEMBER"/>
    <property type="match status" value="1"/>
</dbReference>
<accession>A0ABN7SZ65</accession>
<protein>
    <submittedName>
        <fullName evidence="6">Oidioi.mRNA.OKI2018_I69.chr1.g3666.t1.cds</fullName>
    </submittedName>
</protein>
<keyword evidence="4" id="KW-0131">Cell cycle</keyword>
<sequence>MLKCTVTPYKPSGKALASSFSCLDQILKGESSDEKILEKSEEFSEENHLTREKENGRLEELFWSGNACVLSRKRCFGEWERVETFTRKTKILKALWANFETKGINEEWIVLVEESACTFIAPQTAIVPVQEKTFPFTIQNVFEFQPNTGLLITVKKSRSPSSDRLSSVYFLKHPADEITPIWSHDLSPIRKAQRIIWTGCDKTKQKLVCFQTGTAHRLATLDRLTDEEKLIAEQIVENNALPGFYFDGTINNTTNQNQNTKTSKLVTPKGPRRAGLHRQQKLFGTPKDIPSPMHSRRSSLDRPLSRRQSTLTTHRLLPRQNLSLSYSRFMEETVTSNPDAALCLVRPRLLARPAYEEVSFLSPPVSEIFISRDLFNNEFFVFPSQNATELLNLFTGERFRIEGLASVAKIDKYIARLGTKGVVEMFSGPLLTMSINIPDLAVRENVFSTTVAMDTPDVKQQPSTMTESTPYFSRKEALKIYSDWLIYRSSFSDNRAYTHFLDFIQELLAEDSASDMPVDKKQTRQAEEILKVANNALKFWPRSFVESVLPIDNDEFKPEVKPSGKHKEFYRVLFLVQEEMSILGFEGKRVKRLRKLLEKLAYSEDFREHFSAERKDRLKRQIPSKIPNVQDCLLALMRKESKIMALPVDINSPLFLLVCLYGAAFMGYDPRQTRNNLLTDYRDFITLGNATEIPVVASQYGDSKSVKLRFLADVCSICSPADWDSFSPAIKLPINILLDEIRDPEMTWNYSSRRLLNLKYILGFVEEENDLEPLSIDGDPSYPKETVVVQTWDGMDCLKPTNDWMIKLFPEDLRTSVAASLLNSSLPVLGKNVIDQANAENMMANAEPRLRQVSRRTVARTVGRGLATLATHRQMSLQSIRYPKIDLSMRLTAGFSDPNLLANMPTTPDGGTLWDIYPQFNNAVATTLSLADNLPLEGEVLTIPKGEEDEVPSCRDLATLSGAILGLGLRGYLNNEPNLMYLSYMSGPFSHMIFMASAVFIGYCCNPKMQGTQDLALTRLLSLHLPFLMPEAQEEDNRATISVMIQYSAIISLGFLHKKSLNQRFAKLLLEQIDSSMPNDKDHPKHCYREAYATMSGCALGLILQGSGPEFDEIAQELRPLSGCGPEVIGEEKVTRTSIEGCKNNTWVTAAGGISALALAFLGTGNEVVTDWLTVPNSDLALSKLRPVNIVLMSTAIGMINLDTIEPSENWIESLKPAIVKEHGFNEKTFEIFTDAEKTKYRPKQPYFSKINVDFPHRAACDVAITSGAIFALGLKFMGTQNQKAAEIMKKTAEKWLKLSVMCHPDLMSSAFIHHCIGTVVLSWSMVRAGSGDVDCLRMCRQLSKILPEEVNFGLHLATCQAIGFLFLGGCKMSLKRDHDSIATMFVALMPKYPASVRDNSQYVWILRHLAALCVEFRACIPQMSDGYICRDSTATVLYKNGEKEVVKMPGVLPPLENVEKVTIRGSVGSYQCFPLVLRPEQLREVFVNDGKVLMKRECEAALIKDLKDEANPEARKENILEEEKKCDWWFSMDHIKKPVKDSRVKLPKEFGDVWKENQGSKESAEEDKKGKKILKAKRRNFASFLESVPEPAMLQSDLSKELESIIRLENKSPNDNAYLELYTALAYQPKVLYMDLLEHVIDNMEAKNLRKGMLESLLKRTEPSEQQPTAREAQIRQLAAMFSADMKLPVEPSTKAVPTIPDKFFNSWESFKDRGLY</sequence>
<dbReference type="Proteomes" id="UP001158576">
    <property type="component" value="Chromosome 1"/>
</dbReference>
<evidence type="ECO:0000256" key="3">
    <source>
        <dbReference type="ARBA" id="ARBA00022776"/>
    </source>
</evidence>
<name>A0ABN7SZ65_OIKDI</name>
<dbReference type="Gene3D" id="1.25.10.10">
    <property type="entry name" value="Leucine-rich Repeat Variant"/>
    <property type="match status" value="2"/>
</dbReference>
<dbReference type="InterPro" id="IPR024990">
    <property type="entry name" value="Apc1"/>
</dbReference>
<evidence type="ECO:0000256" key="4">
    <source>
        <dbReference type="ARBA" id="ARBA00023306"/>
    </source>
</evidence>
<keyword evidence="3" id="KW-0498">Mitosis</keyword>
<evidence type="ECO:0000256" key="2">
    <source>
        <dbReference type="ARBA" id="ARBA00022618"/>
    </source>
</evidence>
<proteinExistence type="inferred from homology"/>
<dbReference type="InterPro" id="IPR011989">
    <property type="entry name" value="ARM-like"/>
</dbReference>
<keyword evidence="2" id="KW-0132">Cell division</keyword>
<feature type="region of interest" description="Disordered" evidence="5">
    <location>
        <begin position="252"/>
        <end position="311"/>
    </location>
</feature>
<evidence type="ECO:0000313" key="6">
    <source>
        <dbReference type="EMBL" id="CAG5108168.1"/>
    </source>
</evidence>
<feature type="compositionally biased region" description="Basic residues" evidence="5">
    <location>
        <begin position="270"/>
        <end position="280"/>
    </location>
</feature>